<dbReference type="PANTHER" id="PTHR21310">
    <property type="entry name" value="AMINOGLYCOSIDE PHOSPHOTRANSFERASE-RELATED-RELATED"/>
    <property type="match status" value="1"/>
</dbReference>
<evidence type="ECO:0000313" key="3">
    <source>
        <dbReference type="Proteomes" id="UP000075260"/>
    </source>
</evidence>
<dbReference type="Gene3D" id="3.90.1200.10">
    <property type="match status" value="1"/>
</dbReference>
<dbReference type="RefSeq" id="WP_061605492.1">
    <property type="nucleotide sequence ID" value="NZ_JEMA01000162.1"/>
</dbReference>
<gene>
    <name evidence="2" type="ORF">BE15_05870</name>
</gene>
<protein>
    <recommendedName>
        <fullName evidence="1">Aminoglycoside phosphotransferase domain-containing protein</fullName>
    </recommendedName>
</protein>
<dbReference type="Proteomes" id="UP000075260">
    <property type="component" value="Unassembled WGS sequence"/>
</dbReference>
<feature type="domain" description="Aminoglycoside phosphotransferase" evidence="1">
    <location>
        <begin position="35"/>
        <end position="265"/>
    </location>
</feature>
<evidence type="ECO:0000313" key="2">
    <source>
        <dbReference type="EMBL" id="KYF73879.1"/>
    </source>
</evidence>
<dbReference type="InterPro" id="IPR011009">
    <property type="entry name" value="Kinase-like_dom_sf"/>
</dbReference>
<organism evidence="2 3">
    <name type="scientific">Sorangium cellulosum</name>
    <name type="common">Polyangium cellulosum</name>
    <dbReference type="NCBI Taxonomy" id="56"/>
    <lineage>
        <taxon>Bacteria</taxon>
        <taxon>Pseudomonadati</taxon>
        <taxon>Myxococcota</taxon>
        <taxon>Polyangia</taxon>
        <taxon>Polyangiales</taxon>
        <taxon>Polyangiaceae</taxon>
        <taxon>Sorangium</taxon>
    </lineage>
</organism>
<dbReference type="SUPFAM" id="SSF56112">
    <property type="entry name" value="Protein kinase-like (PK-like)"/>
    <property type="match status" value="1"/>
</dbReference>
<comment type="caution">
    <text evidence="2">The sequence shown here is derived from an EMBL/GenBank/DDBJ whole genome shotgun (WGS) entry which is preliminary data.</text>
</comment>
<dbReference type="InterPro" id="IPR002575">
    <property type="entry name" value="Aminoglycoside_PTrfase"/>
</dbReference>
<reference evidence="2 3" key="1">
    <citation type="submission" date="2014-02" db="EMBL/GenBank/DDBJ databases">
        <title>The small core and large imbalanced accessory genome model reveals a collaborative survival strategy of Sorangium cellulosum strains in nature.</title>
        <authorList>
            <person name="Han K."/>
            <person name="Peng R."/>
            <person name="Blom J."/>
            <person name="Li Y.-Z."/>
        </authorList>
    </citation>
    <scope>NUCLEOTIDE SEQUENCE [LARGE SCALE GENOMIC DNA]</scope>
    <source>
        <strain evidence="2 3">So0008-312</strain>
    </source>
</reference>
<proteinExistence type="predicted"/>
<sequence>MAARYAGAGWARAKRALEAAFSGLGSPRIDRVVKVGHGLSNEVYAAHVELVPDPEGRSGAYAAFIPARGSAARTRTSWQREGALLERVAARTRAIRVPTLTAIVPIDGEDVAVRSYLEGVPLDLRAGRQPSVAPWEVVAQVAAAVHAVDAGDILGLGGHATRRAHALSEISALHGVPALREAERWALDHLPEEAPSTLVHGDLLGQNILLHWEQPYAVIDWEVATRGDPAYDMAIVTRGSARPFQVDHGLTRLLDAYAAQGRPRIEGPAVHLYELCLVGRWYREALEGDAGGEPPDQLLRRLESLLRRARGASGGRMTQASG</sequence>
<dbReference type="InterPro" id="IPR051678">
    <property type="entry name" value="AGP_Transferase"/>
</dbReference>
<dbReference type="Pfam" id="PF01636">
    <property type="entry name" value="APH"/>
    <property type="match status" value="1"/>
</dbReference>
<evidence type="ECO:0000259" key="1">
    <source>
        <dbReference type="Pfam" id="PF01636"/>
    </source>
</evidence>
<name>A0A150R0Z6_SORCE</name>
<dbReference type="EMBL" id="JEMA01000162">
    <property type="protein sequence ID" value="KYF73879.1"/>
    <property type="molecule type" value="Genomic_DNA"/>
</dbReference>
<dbReference type="AlphaFoldDB" id="A0A150R0Z6"/>
<accession>A0A150R0Z6</accession>